<protein>
    <recommendedName>
        <fullName evidence="3">Gliding motility lipoprotein GldH</fullName>
    </recommendedName>
</protein>
<evidence type="ECO:0008006" key="3">
    <source>
        <dbReference type="Google" id="ProtNLM"/>
    </source>
</evidence>
<dbReference type="Proteomes" id="UP000605676">
    <property type="component" value="Unassembled WGS sequence"/>
</dbReference>
<reference evidence="1 2" key="1">
    <citation type="submission" date="2021-01" db="EMBL/GenBank/DDBJ databases">
        <title>Carboxyliciviraga sp.nov., isolated from coastal sediments.</title>
        <authorList>
            <person name="Lu D."/>
            <person name="Zhang T."/>
        </authorList>
    </citation>
    <scope>NUCLEOTIDE SEQUENCE [LARGE SCALE GENOMIC DNA]</scope>
    <source>
        <strain evidence="1 2">N1Y132</strain>
    </source>
</reference>
<sequence length="159" mass="18642">MKNKCVRITVALLFIFLFSNFSCEMMYHKLERNDNYRIECAEPKMNDGYMVLDFTIYIKPKVLDKKATYRIKPILSTGDTTILFNTHVLTEELIESLHPTVSWKNGGSFHFTDSTKVNNNNINEYEVLAKQYITRGTIDEPYDRIDLNLYLMYSNVSKN</sequence>
<organism evidence="1 2">
    <name type="scientific">Carboxylicivirga marina</name>
    <dbReference type="NCBI Taxonomy" id="2800988"/>
    <lineage>
        <taxon>Bacteria</taxon>
        <taxon>Pseudomonadati</taxon>
        <taxon>Bacteroidota</taxon>
        <taxon>Bacteroidia</taxon>
        <taxon>Marinilabiliales</taxon>
        <taxon>Marinilabiliaceae</taxon>
        <taxon>Carboxylicivirga</taxon>
    </lineage>
</organism>
<evidence type="ECO:0000313" key="2">
    <source>
        <dbReference type="Proteomes" id="UP000605676"/>
    </source>
</evidence>
<gene>
    <name evidence="1" type="ORF">JIV24_20660</name>
</gene>
<accession>A0ABS1HQJ1</accession>
<comment type="caution">
    <text evidence="1">The sequence shown here is derived from an EMBL/GenBank/DDBJ whole genome shotgun (WGS) entry which is preliminary data.</text>
</comment>
<evidence type="ECO:0000313" key="1">
    <source>
        <dbReference type="EMBL" id="MBK3519765.1"/>
    </source>
</evidence>
<proteinExistence type="predicted"/>
<dbReference type="RefSeq" id="WP_200466984.1">
    <property type="nucleotide sequence ID" value="NZ_JAENRR010000090.1"/>
</dbReference>
<keyword evidence="2" id="KW-1185">Reference proteome</keyword>
<dbReference type="EMBL" id="JAENRR010000090">
    <property type="protein sequence ID" value="MBK3519765.1"/>
    <property type="molecule type" value="Genomic_DNA"/>
</dbReference>
<name>A0ABS1HQJ1_9BACT</name>